<dbReference type="Gene3D" id="3.90.1150.10">
    <property type="entry name" value="Aspartate Aminotransferase, domain 1"/>
    <property type="match status" value="1"/>
</dbReference>
<dbReference type="InterPro" id="IPR004632">
    <property type="entry name" value="4NH2But_aminotransferase_bac"/>
</dbReference>
<evidence type="ECO:0000256" key="3">
    <source>
        <dbReference type="ARBA" id="ARBA00022576"/>
    </source>
</evidence>
<dbReference type="GO" id="GO:0042802">
    <property type="term" value="F:identical protein binding"/>
    <property type="evidence" value="ECO:0007669"/>
    <property type="project" value="TreeGrafter"/>
</dbReference>
<comment type="caution">
    <text evidence="7">The sequence shown here is derived from an EMBL/GenBank/DDBJ whole genome shotgun (WGS) entry which is preliminary data.</text>
</comment>
<dbReference type="Gene3D" id="3.40.640.10">
    <property type="entry name" value="Type I PLP-dependent aspartate aminotransferase-like (Major domain)"/>
    <property type="match status" value="1"/>
</dbReference>
<proteinExistence type="inferred from homology"/>
<dbReference type="RefSeq" id="WP_171325085.1">
    <property type="nucleotide sequence ID" value="NZ_JABFBC010000001.1"/>
</dbReference>
<organism evidence="7 8">
    <name type="scientific">Halovulum dunhuangense</name>
    <dbReference type="NCBI Taxonomy" id="1505036"/>
    <lineage>
        <taxon>Bacteria</taxon>
        <taxon>Pseudomonadati</taxon>
        <taxon>Pseudomonadota</taxon>
        <taxon>Alphaproteobacteria</taxon>
        <taxon>Rhodobacterales</taxon>
        <taxon>Paracoccaceae</taxon>
        <taxon>Halovulum</taxon>
    </lineage>
</organism>
<dbReference type="PIRSF" id="PIRSF000521">
    <property type="entry name" value="Transaminase_4ab_Lys_Orn"/>
    <property type="match status" value="1"/>
</dbReference>
<keyword evidence="3 7" id="KW-0032">Aminotransferase</keyword>
<dbReference type="Proteomes" id="UP000572377">
    <property type="component" value="Unassembled WGS sequence"/>
</dbReference>
<evidence type="ECO:0000313" key="7">
    <source>
        <dbReference type="EMBL" id="NNU80877.1"/>
    </source>
</evidence>
<keyword evidence="8" id="KW-1185">Reference proteome</keyword>
<accession>A0A849L3Z0</accession>
<evidence type="ECO:0000313" key="8">
    <source>
        <dbReference type="Proteomes" id="UP000572377"/>
    </source>
</evidence>
<reference evidence="7 8" key="1">
    <citation type="submission" date="2020-05" db="EMBL/GenBank/DDBJ databases">
        <title>Gimesia benthica sp. nov., a novel planctomycete isolated from a deep-sea water sample of the Northwest Indian Ocean.</title>
        <authorList>
            <person name="Wang J."/>
            <person name="Ruan C."/>
            <person name="Song L."/>
            <person name="Zhu Y."/>
            <person name="Li A."/>
            <person name="Zheng X."/>
            <person name="Wang L."/>
            <person name="Lu Z."/>
            <person name="Huang Y."/>
            <person name="Du W."/>
            <person name="Zhou Y."/>
            <person name="Huang L."/>
            <person name="Dai X."/>
        </authorList>
    </citation>
    <scope>NUCLEOTIDE SEQUENCE [LARGE SCALE GENOMIC DNA]</scope>
    <source>
        <strain evidence="7 8">YYQ-30</strain>
    </source>
</reference>
<dbReference type="FunFam" id="3.40.640.10:FF:000013">
    <property type="entry name" value="4-aminobutyrate aminotransferase"/>
    <property type="match status" value="1"/>
</dbReference>
<gene>
    <name evidence="7" type="primary">gabT</name>
    <name evidence="7" type="ORF">HMH01_10545</name>
</gene>
<dbReference type="InterPro" id="IPR015421">
    <property type="entry name" value="PyrdxlP-dep_Trfase_major"/>
</dbReference>
<evidence type="ECO:0000256" key="1">
    <source>
        <dbReference type="ARBA" id="ARBA00001933"/>
    </source>
</evidence>
<dbReference type="CDD" id="cd00610">
    <property type="entry name" value="OAT_like"/>
    <property type="match status" value="1"/>
</dbReference>
<dbReference type="NCBIfam" id="TIGR00700">
    <property type="entry name" value="GABAtrnsam"/>
    <property type="match status" value="1"/>
</dbReference>
<dbReference type="PROSITE" id="PS00600">
    <property type="entry name" value="AA_TRANSFER_CLASS_3"/>
    <property type="match status" value="1"/>
</dbReference>
<dbReference type="InterPro" id="IPR005814">
    <property type="entry name" value="Aminotrans_3"/>
</dbReference>
<dbReference type="SUPFAM" id="SSF53383">
    <property type="entry name" value="PLP-dependent transferases"/>
    <property type="match status" value="1"/>
</dbReference>
<dbReference type="PANTHER" id="PTHR11986">
    <property type="entry name" value="AMINOTRANSFERASE CLASS III"/>
    <property type="match status" value="1"/>
</dbReference>
<dbReference type="GO" id="GO:0009448">
    <property type="term" value="P:gamma-aminobutyric acid metabolic process"/>
    <property type="evidence" value="ECO:0007669"/>
    <property type="project" value="InterPro"/>
</dbReference>
<dbReference type="InterPro" id="IPR049704">
    <property type="entry name" value="Aminotrans_3_PPA_site"/>
</dbReference>
<dbReference type="Pfam" id="PF00202">
    <property type="entry name" value="Aminotran_3"/>
    <property type="match status" value="1"/>
</dbReference>
<keyword evidence="5 6" id="KW-0663">Pyridoxal phosphate</keyword>
<evidence type="ECO:0000256" key="2">
    <source>
        <dbReference type="ARBA" id="ARBA00008954"/>
    </source>
</evidence>
<name>A0A849L3Z0_9RHOB</name>
<dbReference type="InterPro" id="IPR015422">
    <property type="entry name" value="PyrdxlP-dep_Trfase_small"/>
</dbReference>
<dbReference type="EMBL" id="JABFBC010000001">
    <property type="protein sequence ID" value="NNU80877.1"/>
    <property type="molecule type" value="Genomic_DNA"/>
</dbReference>
<keyword evidence="4 7" id="KW-0808">Transferase</keyword>
<dbReference type="PANTHER" id="PTHR11986:SF58">
    <property type="entry name" value="LEUCINE_METHIONINE RACEMASE"/>
    <property type="match status" value="1"/>
</dbReference>
<comment type="similarity">
    <text evidence="2 6">Belongs to the class-III pyridoxal-phosphate-dependent aminotransferase family.</text>
</comment>
<evidence type="ECO:0000256" key="6">
    <source>
        <dbReference type="RuleBase" id="RU003560"/>
    </source>
</evidence>
<dbReference type="InterPro" id="IPR015424">
    <property type="entry name" value="PyrdxlP-dep_Trfase"/>
</dbReference>
<sequence length="431" mass="45736">MTSNHDLLDRRHRAVPRGVATASPVFVDRAQNGEIWDIEGRRYIDFASGIAVTNTGHRHPKVMAAAAAQMDRFAHVAFQVTGYEGYVALAERLNALAPIADARSVFFTTGAEATENAVKIARAHTRRSGVIAFTGAFHGRTQLTTAMTGKAVPYRTPGMPAAAGIAHVPFPIPHHGVTEEDSLRALAHVFKADMDPSEVAAIVIEPVQGEGGFYQAPLSFMQRLREICTAHGICLVADEVQTGFARTGRVFAIEHYGIEPDLIPIAKALGGGFPISGVIGRAEVMDSVAPGGLGGTYGGNPISCAAALAVLDVIEEEGLCARADAIGQTMVQRLHQFRQSNSLRPIGDVRGLGAMVAFELVRERGGHEPDPDATKAVTAAALDAGLILLSCGYYANTIRLLAPLTIADAHLHEGLDMLEEALKDKGMKAAQ</sequence>
<dbReference type="GO" id="GO:0030170">
    <property type="term" value="F:pyridoxal phosphate binding"/>
    <property type="evidence" value="ECO:0007669"/>
    <property type="project" value="InterPro"/>
</dbReference>
<evidence type="ECO:0000256" key="4">
    <source>
        <dbReference type="ARBA" id="ARBA00022679"/>
    </source>
</evidence>
<evidence type="ECO:0000256" key="5">
    <source>
        <dbReference type="ARBA" id="ARBA00022898"/>
    </source>
</evidence>
<dbReference type="InterPro" id="IPR050103">
    <property type="entry name" value="Class-III_PLP-dep_AT"/>
</dbReference>
<comment type="cofactor">
    <cofactor evidence="1">
        <name>pyridoxal 5'-phosphate</name>
        <dbReference type="ChEBI" id="CHEBI:597326"/>
    </cofactor>
</comment>
<dbReference type="EC" id="2.6.1.19" evidence="7"/>
<dbReference type="GO" id="GO:0034386">
    <property type="term" value="F:4-aminobutyrate:2-oxoglutarate transaminase activity"/>
    <property type="evidence" value="ECO:0007669"/>
    <property type="project" value="UniProtKB-EC"/>
</dbReference>
<dbReference type="AlphaFoldDB" id="A0A849L3Z0"/>
<protein>
    <submittedName>
        <fullName evidence="7">4-aminobutyrate--2-oxoglutarate transaminase</fullName>
        <ecNumber evidence="7">2.6.1.19</ecNumber>
    </submittedName>
</protein>